<dbReference type="EMBL" id="CP002772">
    <property type="protein sequence ID" value="AEG18611.1"/>
    <property type="molecule type" value="Genomic_DNA"/>
</dbReference>
<gene>
    <name evidence="2" type="ordered locus">MSWAN_1600</name>
</gene>
<proteinExistence type="predicted"/>
<reference evidence="2 3" key="1">
    <citation type="journal article" date="2014" name="Int. J. Syst. Evol. Microbiol.">
        <title>Methanobacterium paludis sp. nov. and a novel strain of Methanobacterium lacus isolated from northern peatlands.</title>
        <authorList>
            <person name="Cadillo-Quiroz H."/>
            <person name="Brauer S.L."/>
            <person name="Goodson N."/>
            <person name="Yavitt J.B."/>
            <person name="Zinder S.H."/>
        </authorList>
    </citation>
    <scope>NUCLEOTIDE SEQUENCE [LARGE SCALE GENOMIC DNA]</scope>
    <source>
        <strain evidence="3">DSM 25820 / JCM 18151 / SWAN1</strain>
    </source>
</reference>
<accession>F6D294</accession>
<evidence type="ECO:0000313" key="2">
    <source>
        <dbReference type="EMBL" id="AEG18611.1"/>
    </source>
</evidence>
<keyword evidence="3" id="KW-1185">Reference proteome</keyword>
<dbReference type="KEGG" id="mew:MSWAN_1600"/>
<feature type="compositionally biased region" description="Low complexity" evidence="1">
    <location>
        <begin position="121"/>
        <end position="140"/>
    </location>
</feature>
<dbReference type="HOGENOM" id="CLU_1187797_0_0_2"/>
<evidence type="ECO:0000256" key="1">
    <source>
        <dbReference type="SAM" id="MobiDB-lite"/>
    </source>
</evidence>
<feature type="compositionally biased region" description="Polar residues" evidence="1">
    <location>
        <begin position="110"/>
        <end position="120"/>
    </location>
</feature>
<name>F6D294_METPW</name>
<feature type="region of interest" description="Disordered" evidence="1">
    <location>
        <begin position="110"/>
        <end position="140"/>
    </location>
</feature>
<dbReference type="InterPro" id="IPR036366">
    <property type="entry name" value="PGBDSf"/>
</dbReference>
<dbReference type="AlphaFoldDB" id="F6D294"/>
<sequence>MCVIFSALPFAGATETQNIEKNNLNQNLIQNTVGTNAVTDKDLASNLENLSGLQKWFQKQGYYTKAINGSYSPYTEKAANIFPEDAAIASDEWTKTQTYKAMQKLTNDNTITFSNSSESGSTVKASKSTDSTSKTPVSKASAKTVTTTKLTVTKTTISGWFMPTGAYDSGYAYQWYYVTWLNYDPSSGRWGVLKCNPKGAAGGELTSSVTGADFDGVSGYEKAYDPRWQLQKA</sequence>
<organism evidence="2 3">
    <name type="scientific">Methanobacterium paludis (strain DSM 25820 / JCM 18151 / SWAN1)</name>
    <dbReference type="NCBI Taxonomy" id="868131"/>
    <lineage>
        <taxon>Archaea</taxon>
        <taxon>Methanobacteriati</taxon>
        <taxon>Methanobacteriota</taxon>
        <taxon>Methanomada group</taxon>
        <taxon>Methanobacteria</taxon>
        <taxon>Methanobacteriales</taxon>
        <taxon>Methanobacteriaceae</taxon>
        <taxon>Methanobacterium</taxon>
    </lineage>
</organism>
<dbReference type="Gene3D" id="1.10.101.10">
    <property type="entry name" value="PGBD-like superfamily/PGBD"/>
    <property type="match status" value="1"/>
</dbReference>
<dbReference type="RefSeq" id="WP_013826110.1">
    <property type="nucleotide sequence ID" value="NC_015574.1"/>
</dbReference>
<dbReference type="Proteomes" id="UP000009231">
    <property type="component" value="Chromosome"/>
</dbReference>
<dbReference type="GeneID" id="10669108"/>
<protein>
    <recommendedName>
        <fullName evidence="4">Peptidoglycan-binding domain 1 protein</fullName>
    </recommendedName>
</protein>
<evidence type="ECO:0008006" key="4">
    <source>
        <dbReference type="Google" id="ProtNLM"/>
    </source>
</evidence>
<evidence type="ECO:0000313" key="3">
    <source>
        <dbReference type="Proteomes" id="UP000009231"/>
    </source>
</evidence>